<dbReference type="EC" id="1.3.1.86" evidence="2"/>
<dbReference type="InterPro" id="IPR020843">
    <property type="entry name" value="ER"/>
</dbReference>
<dbReference type="RefSeq" id="WP_106093883.1">
    <property type="nucleotide sequence ID" value="NZ_PVNL01000135.1"/>
</dbReference>
<dbReference type="Pfam" id="PF08240">
    <property type="entry name" value="ADH_N"/>
    <property type="match status" value="1"/>
</dbReference>
<accession>A0A2S9XTW3</accession>
<dbReference type="PANTHER" id="PTHR44013">
    <property type="entry name" value="ZINC-TYPE ALCOHOL DEHYDROGENASE-LIKE PROTEIN C16A3.02C"/>
    <property type="match status" value="1"/>
</dbReference>
<dbReference type="InterPro" id="IPR013154">
    <property type="entry name" value="ADH-like_N"/>
</dbReference>
<dbReference type="InterPro" id="IPR036291">
    <property type="entry name" value="NAD(P)-bd_dom_sf"/>
</dbReference>
<dbReference type="SUPFAM" id="SSF50129">
    <property type="entry name" value="GroES-like"/>
    <property type="match status" value="1"/>
</dbReference>
<dbReference type="CDD" id="cd08267">
    <property type="entry name" value="MDR1"/>
    <property type="match status" value="1"/>
</dbReference>
<dbReference type="InterPro" id="IPR052733">
    <property type="entry name" value="Chloroplast_QOR"/>
</dbReference>
<dbReference type="OrthoDB" id="9805663at2"/>
<dbReference type="Proteomes" id="UP000238823">
    <property type="component" value="Unassembled WGS sequence"/>
</dbReference>
<sequence length="320" mass="35153">MRAIEYRRYGPPEVLTLTNVPKPTPQPDEVLIRVRATTATAADALMRRGETLQGRLVLGLLRPRSRFRIMGIEIAGEVEAVGRSVRSFAQGQRVFGFCGFSLGGYAEYCCLRETASLITIPDQLSYEDAAALVDGVTTAIFFFDKAKLQRDERVLIIGASGSVGSAAVQVAAHRGAVVTGVCSGRNRELVESLGADDVIDYTREDFTETGRTWDVIFDTVTKTTFRHARRALADGGRYLPTIGGLGAFVRSAWSRRVGRRKFVFGMSVDKHAELRQLEQLVAEGAARPVVDRRYPLEDLALAHAYVDTGRKRGNVVITVD</sequence>
<comment type="caution">
    <text evidence="2">The sequence shown here is derived from an EMBL/GenBank/DDBJ whole genome shotgun (WGS) entry which is preliminary data.</text>
</comment>
<dbReference type="GO" id="GO:0043880">
    <property type="term" value="F:crotonyl-CoA reductase activity"/>
    <property type="evidence" value="ECO:0007669"/>
    <property type="project" value="UniProtKB-EC"/>
</dbReference>
<dbReference type="Gene3D" id="3.90.180.10">
    <property type="entry name" value="Medium-chain alcohol dehydrogenases, catalytic domain"/>
    <property type="match status" value="1"/>
</dbReference>
<dbReference type="PANTHER" id="PTHR44013:SF1">
    <property type="entry name" value="ZINC-TYPE ALCOHOL DEHYDROGENASE-LIKE PROTEIN C16A3.02C"/>
    <property type="match status" value="1"/>
</dbReference>
<proteinExistence type="predicted"/>
<evidence type="ECO:0000313" key="3">
    <source>
        <dbReference type="Proteomes" id="UP000238823"/>
    </source>
</evidence>
<reference evidence="2 3" key="1">
    <citation type="submission" date="2018-03" db="EMBL/GenBank/DDBJ databases">
        <title>Draft Genome Sequences of the Obligatory Marine Myxobacteria Enhygromyxa salina SWB007.</title>
        <authorList>
            <person name="Poehlein A."/>
            <person name="Moghaddam J.A."/>
            <person name="Harms H."/>
            <person name="Alanjari M."/>
            <person name="Koenig G.M."/>
            <person name="Daniel R."/>
            <person name="Schaeberle T.F."/>
        </authorList>
    </citation>
    <scope>NUCLEOTIDE SEQUENCE [LARGE SCALE GENOMIC DNA]</scope>
    <source>
        <strain evidence="2 3">SWB007</strain>
    </source>
</reference>
<evidence type="ECO:0000259" key="1">
    <source>
        <dbReference type="SMART" id="SM00829"/>
    </source>
</evidence>
<dbReference type="SMART" id="SM00829">
    <property type="entry name" value="PKS_ER"/>
    <property type="match status" value="1"/>
</dbReference>
<gene>
    <name evidence="2" type="primary">ccrA2_2</name>
    <name evidence="2" type="ORF">ENSA7_70980</name>
</gene>
<dbReference type="SUPFAM" id="SSF51735">
    <property type="entry name" value="NAD(P)-binding Rossmann-fold domains"/>
    <property type="match status" value="1"/>
</dbReference>
<dbReference type="AlphaFoldDB" id="A0A2S9XTW3"/>
<protein>
    <submittedName>
        <fullName evidence="2">Crotonyl-CoA reductase</fullName>
        <ecNumber evidence="2">1.3.1.86</ecNumber>
    </submittedName>
</protein>
<evidence type="ECO:0000313" key="2">
    <source>
        <dbReference type="EMBL" id="PRP96283.1"/>
    </source>
</evidence>
<name>A0A2S9XTW3_9BACT</name>
<dbReference type="InterPro" id="IPR011032">
    <property type="entry name" value="GroES-like_sf"/>
</dbReference>
<dbReference type="Pfam" id="PF13602">
    <property type="entry name" value="ADH_zinc_N_2"/>
    <property type="match status" value="1"/>
</dbReference>
<dbReference type="EMBL" id="PVNL01000135">
    <property type="protein sequence ID" value="PRP96283.1"/>
    <property type="molecule type" value="Genomic_DNA"/>
</dbReference>
<feature type="domain" description="Enoyl reductase (ER)" evidence="1">
    <location>
        <begin position="10"/>
        <end position="317"/>
    </location>
</feature>
<organism evidence="2 3">
    <name type="scientific">Enhygromyxa salina</name>
    <dbReference type="NCBI Taxonomy" id="215803"/>
    <lineage>
        <taxon>Bacteria</taxon>
        <taxon>Pseudomonadati</taxon>
        <taxon>Myxococcota</taxon>
        <taxon>Polyangia</taxon>
        <taxon>Nannocystales</taxon>
        <taxon>Nannocystaceae</taxon>
        <taxon>Enhygromyxa</taxon>
    </lineage>
</organism>
<keyword evidence="2" id="KW-0560">Oxidoreductase</keyword>
<dbReference type="Gene3D" id="3.40.50.720">
    <property type="entry name" value="NAD(P)-binding Rossmann-like Domain"/>
    <property type="match status" value="1"/>
</dbReference>